<evidence type="ECO:0000256" key="1">
    <source>
        <dbReference type="SAM" id="Phobius"/>
    </source>
</evidence>
<proteinExistence type="predicted"/>
<comment type="caution">
    <text evidence="2">The sequence shown here is derived from an EMBL/GenBank/DDBJ whole genome shotgun (WGS) entry which is preliminary data.</text>
</comment>
<evidence type="ECO:0000313" key="2">
    <source>
        <dbReference type="EMBL" id="KOF04163.1"/>
    </source>
</evidence>
<evidence type="ECO:0000313" key="3">
    <source>
        <dbReference type="Proteomes" id="UP000036908"/>
    </source>
</evidence>
<keyword evidence="1" id="KW-0812">Transmembrane</keyword>
<sequence length="204" mass="23586">MFNLTKKSIGWFLVIVLLVALNIYWVSKYKVIENKSSELQGTVITQSQSYTNEIDFLNRYIESITLKSKLSLETKRELAKKDIELIKQAEAGSKLFFFYKKDACGACLAKIYQDLSILSDNIGADKILILTTLDLETNLIDPKKEGFEVLPIDTLGLKFEEFNQPFLFVLDESLGVHFLYAPELFDNFRNEYFTKVLPEYFNNM</sequence>
<accession>A0A0L8ANX5</accession>
<feature type="transmembrane region" description="Helical" evidence="1">
    <location>
        <begin position="9"/>
        <end position="27"/>
    </location>
</feature>
<evidence type="ECO:0008006" key="4">
    <source>
        <dbReference type="Google" id="ProtNLM"/>
    </source>
</evidence>
<organism evidence="2 3">
    <name type="scientific">Roseivirga seohaensis subsp. aquiponti</name>
    <dbReference type="NCBI Taxonomy" id="1566026"/>
    <lineage>
        <taxon>Bacteria</taxon>
        <taxon>Pseudomonadati</taxon>
        <taxon>Bacteroidota</taxon>
        <taxon>Cytophagia</taxon>
        <taxon>Cytophagales</taxon>
        <taxon>Roseivirgaceae</taxon>
        <taxon>Roseivirga</taxon>
    </lineage>
</organism>
<dbReference type="AlphaFoldDB" id="A0A0L8ANX5"/>
<keyword evidence="1" id="KW-1133">Transmembrane helix</keyword>
<name>A0A0L8ANX5_9BACT</name>
<dbReference type="OrthoDB" id="9996617at2"/>
<dbReference type="RefSeq" id="WP_053222403.1">
    <property type="nucleotide sequence ID" value="NZ_JSVA01000004.1"/>
</dbReference>
<keyword evidence="1" id="KW-0472">Membrane</keyword>
<keyword evidence="3" id="KW-1185">Reference proteome</keyword>
<protein>
    <recommendedName>
        <fullName evidence="4">Alkyl hydroperoxide reductase subunit C/ Thiol specific antioxidant domain-containing protein</fullName>
    </recommendedName>
</protein>
<dbReference type="EMBL" id="JSVA01000004">
    <property type="protein sequence ID" value="KOF04163.1"/>
    <property type="molecule type" value="Genomic_DNA"/>
</dbReference>
<dbReference type="PATRIC" id="fig|1566026.4.peg.2586"/>
<reference evidence="3" key="1">
    <citation type="submission" date="2014-11" db="EMBL/GenBank/DDBJ databases">
        <title>Genome sequencing of Roseivirga sp. D-25.</title>
        <authorList>
            <person name="Selvaratnam C."/>
            <person name="Thevarajoo S."/>
            <person name="Goh K.M."/>
            <person name="Eee R."/>
            <person name="Chan K.-G."/>
            <person name="Chong C.S."/>
        </authorList>
    </citation>
    <scope>NUCLEOTIDE SEQUENCE [LARGE SCALE GENOMIC DNA]</scope>
    <source>
        <strain evidence="3">D-25</strain>
    </source>
</reference>
<gene>
    <name evidence="2" type="ORF">OB69_04070</name>
</gene>
<dbReference type="Proteomes" id="UP000036908">
    <property type="component" value="Unassembled WGS sequence"/>
</dbReference>